<comment type="cofactor">
    <cofactor evidence="1">
        <name>pyridoxal 5'-phosphate</name>
        <dbReference type="ChEBI" id="CHEBI:597326"/>
    </cofactor>
</comment>
<reference evidence="10" key="1">
    <citation type="submission" date="2020-05" db="EMBL/GenBank/DDBJ databases">
        <authorList>
            <person name="Chiriac C."/>
            <person name="Salcher M."/>
            <person name="Ghai R."/>
            <person name="Kavagutti S V."/>
        </authorList>
    </citation>
    <scope>NUCLEOTIDE SEQUENCE</scope>
</reference>
<dbReference type="InterPro" id="IPR016454">
    <property type="entry name" value="Cysteine_dSase"/>
</dbReference>
<dbReference type="GO" id="GO:0031071">
    <property type="term" value="F:cysteine desulfurase activity"/>
    <property type="evidence" value="ECO:0007669"/>
    <property type="project" value="UniProtKB-EC"/>
</dbReference>
<dbReference type="PANTHER" id="PTHR11601:SF34">
    <property type="entry name" value="CYSTEINE DESULFURASE"/>
    <property type="match status" value="1"/>
</dbReference>
<organism evidence="10">
    <name type="scientific">freshwater metagenome</name>
    <dbReference type="NCBI Taxonomy" id="449393"/>
    <lineage>
        <taxon>unclassified sequences</taxon>
        <taxon>metagenomes</taxon>
        <taxon>ecological metagenomes</taxon>
    </lineage>
</organism>
<evidence type="ECO:0000256" key="5">
    <source>
        <dbReference type="ARBA" id="ARBA00022723"/>
    </source>
</evidence>
<dbReference type="InterPro" id="IPR015421">
    <property type="entry name" value="PyrdxlP-dep_Trfase_major"/>
</dbReference>
<keyword evidence="7" id="KW-0408">Iron</keyword>
<dbReference type="InterPro" id="IPR000192">
    <property type="entry name" value="Aminotrans_V_dom"/>
</dbReference>
<evidence type="ECO:0000256" key="1">
    <source>
        <dbReference type="ARBA" id="ARBA00001933"/>
    </source>
</evidence>
<dbReference type="GO" id="GO:0051536">
    <property type="term" value="F:iron-sulfur cluster binding"/>
    <property type="evidence" value="ECO:0007669"/>
    <property type="project" value="UniProtKB-KW"/>
</dbReference>
<evidence type="ECO:0000259" key="9">
    <source>
        <dbReference type="Pfam" id="PF00266"/>
    </source>
</evidence>
<evidence type="ECO:0000256" key="6">
    <source>
        <dbReference type="ARBA" id="ARBA00022898"/>
    </source>
</evidence>
<dbReference type="SUPFAM" id="SSF53383">
    <property type="entry name" value="PLP-dependent transferases"/>
    <property type="match status" value="1"/>
</dbReference>
<dbReference type="InterPro" id="IPR020578">
    <property type="entry name" value="Aminotrans_V_PyrdxlP_BS"/>
</dbReference>
<keyword evidence="5" id="KW-0479">Metal-binding</keyword>
<dbReference type="AlphaFoldDB" id="A0A6J6D8Q8"/>
<dbReference type="PANTHER" id="PTHR11601">
    <property type="entry name" value="CYSTEINE DESULFURYLASE FAMILY MEMBER"/>
    <property type="match status" value="1"/>
</dbReference>
<evidence type="ECO:0000256" key="8">
    <source>
        <dbReference type="ARBA" id="ARBA00023014"/>
    </source>
</evidence>
<evidence type="ECO:0000256" key="2">
    <source>
        <dbReference type="ARBA" id="ARBA00006490"/>
    </source>
</evidence>
<proteinExistence type="inferred from homology"/>
<evidence type="ECO:0000313" key="10">
    <source>
        <dbReference type="EMBL" id="CAB4560267.1"/>
    </source>
</evidence>
<gene>
    <name evidence="10" type="ORF">UFOPK1619_00353</name>
</gene>
<dbReference type="Pfam" id="PF00266">
    <property type="entry name" value="Aminotran_5"/>
    <property type="match status" value="1"/>
</dbReference>
<keyword evidence="4" id="KW-0808">Transferase</keyword>
<dbReference type="PROSITE" id="PS00595">
    <property type="entry name" value="AA_TRANSFER_CLASS_5"/>
    <property type="match status" value="1"/>
</dbReference>
<feature type="domain" description="Aminotransferase class V" evidence="9">
    <location>
        <begin position="12"/>
        <end position="369"/>
    </location>
</feature>
<dbReference type="PIRSF" id="PIRSF005572">
    <property type="entry name" value="NifS"/>
    <property type="match status" value="1"/>
</dbReference>
<evidence type="ECO:0000256" key="3">
    <source>
        <dbReference type="ARBA" id="ARBA00012239"/>
    </source>
</evidence>
<dbReference type="GO" id="GO:0046872">
    <property type="term" value="F:metal ion binding"/>
    <property type="evidence" value="ECO:0007669"/>
    <property type="project" value="UniProtKB-KW"/>
</dbReference>
<comment type="similarity">
    <text evidence="2">Belongs to the class-V pyridoxal-phosphate-dependent aminotransferase family. NifS/IscS subfamily.</text>
</comment>
<evidence type="ECO:0000256" key="4">
    <source>
        <dbReference type="ARBA" id="ARBA00022679"/>
    </source>
</evidence>
<dbReference type="InterPro" id="IPR015422">
    <property type="entry name" value="PyrdxlP-dep_Trfase_small"/>
</dbReference>
<protein>
    <recommendedName>
        <fullName evidence="3">cysteine desulfurase</fullName>
        <ecNumber evidence="3">2.8.1.7</ecNumber>
    </recommendedName>
</protein>
<evidence type="ECO:0000256" key="7">
    <source>
        <dbReference type="ARBA" id="ARBA00023004"/>
    </source>
</evidence>
<keyword evidence="6" id="KW-0663">Pyridoxal phosphate</keyword>
<dbReference type="Gene3D" id="1.10.260.50">
    <property type="match status" value="1"/>
</dbReference>
<accession>A0A6J6D8Q8</accession>
<dbReference type="Gene3D" id="3.40.640.10">
    <property type="entry name" value="Type I PLP-dependent aspartate aminotransferase-like (Major domain)"/>
    <property type="match status" value="1"/>
</dbReference>
<dbReference type="EC" id="2.8.1.7" evidence="3"/>
<dbReference type="Gene3D" id="3.90.1150.10">
    <property type="entry name" value="Aspartate Aminotransferase, domain 1"/>
    <property type="match status" value="1"/>
</dbReference>
<name>A0A6J6D8Q8_9ZZZZ</name>
<sequence length="388" mass="40556">MASASIPSREYVYLDHAATSPLRPEAHAAMEPYGDVMYANPSGSHRFAREARQVIDEARDAVAEAIGCAPGEIIFTSGGTEGANSAVLGAVRRTGGTAVCSATEHHAVLHCVEHVHGVVVPVTEQGPVDPDVMRETLRTTDNVAVVSVMAVNNETGAINNLELISHAVRRQAPNAIFHTDAVQAACWLDLRTIWPHVDALTLSAHKFGGPKGMGIMVLRNGFNVEPLLLGGGQERDRRSGTHNVAGIVGTSVALTLTDKNRASEVARLGALRDELIHGITSRVECATATLASGVGIAGTAHVCLEGLESESLLYLLDEADVCVSAASACASGAMEPSHVLAAMGVPRERIKGSLRFSLGHTTTRQHVQAAVEATVAAASRLGAKVSVS</sequence>
<dbReference type="EMBL" id="CAEZTI010000047">
    <property type="protein sequence ID" value="CAB4560267.1"/>
    <property type="molecule type" value="Genomic_DNA"/>
</dbReference>
<keyword evidence="8" id="KW-0411">Iron-sulfur</keyword>
<dbReference type="InterPro" id="IPR015424">
    <property type="entry name" value="PyrdxlP-dep_Trfase"/>
</dbReference>